<dbReference type="AlphaFoldDB" id="A0A7J7FMF6"/>
<accession>A0A7J7FMF6</accession>
<dbReference type="InterPro" id="IPR001581">
    <property type="entry name" value="Leukemia_IF/oncostatin"/>
</dbReference>
<dbReference type="PANTHER" id="PTHR14261:SF0">
    <property type="entry name" value="ONCOSTATIN-M"/>
    <property type="match status" value="1"/>
</dbReference>
<reference evidence="6 7" key="1">
    <citation type="journal article" date="2020" name="Mol. Biol. Evol.">
        <title>Interspecific Gene Flow and the Evolution of Specialization in Black and White Rhinoceros.</title>
        <authorList>
            <person name="Moodley Y."/>
            <person name="Westbury M.V."/>
            <person name="Russo I.M."/>
            <person name="Gopalakrishnan S."/>
            <person name="Rakotoarivelo A."/>
            <person name="Olsen R.A."/>
            <person name="Prost S."/>
            <person name="Tunstall T."/>
            <person name="Ryder O.A."/>
            <person name="Dalen L."/>
            <person name="Bruford M.W."/>
        </authorList>
    </citation>
    <scope>NUCLEOTIDE SEQUENCE [LARGE SCALE GENOMIC DNA]</scope>
    <source>
        <strain evidence="6">SBR-YM</strain>
        <tissue evidence="6">Skin</tissue>
    </source>
</reference>
<evidence type="ECO:0000256" key="2">
    <source>
        <dbReference type="ARBA" id="ARBA00022514"/>
    </source>
</evidence>
<protein>
    <recommendedName>
        <fullName evidence="8">Oncostatin-M</fullName>
    </recommendedName>
</protein>
<evidence type="ECO:0000313" key="7">
    <source>
        <dbReference type="Proteomes" id="UP000551758"/>
    </source>
</evidence>
<evidence type="ECO:0000313" key="6">
    <source>
        <dbReference type="EMBL" id="KAF5929141.1"/>
    </source>
</evidence>
<feature type="signal peptide" evidence="5">
    <location>
        <begin position="1"/>
        <end position="22"/>
    </location>
</feature>
<comment type="caution">
    <text evidence="6">The sequence shown here is derived from an EMBL/GenBank/DDBJ whole genome shotgun (WGS) entry which is preliminary data.</text>
</comment>
<dbReference type="InterPro" id="IPR039578">
    <property type="entry name" value="OSM"/>
</dbReference>
<comment type="subcellular location">
    <subcellularLocation>
        <location evidence="1">Secreted</location>
    </subcellularLocation>
</comment>
<evidence type="ECO:0008006" key="8">
    <source>
        <dbReference type="Google" id="ProtNLM"/>
    </source>
</evidence>
<keyword evidence="2" id="KW-0202">Cytokine</keyword>
<evidence type="ECO:0000256" key="3">
    <source>
        <dbReference type="ARBA" id="ARBA00022525"/>
    </source>
</evidence>
<proteinExistence type="predicted"/>
<keyword evidence="5" id="KW-0732">Signal</keyword>
<dbReference type="GO" id="GO:0005125">
    <property type="term" value="F:cytokine activity"/>
    <property type="evidence" value="ECO:0007669"/>
    <property type="project" value="UniProtKB-KW"/>
</dbReference>
<evidence type="ECO:0000256" key="1">
    <source>
        <dbReference type="ARBA" id="ARBA00004613"/>
    </source>
</evidence>
<keyword evidence="7" id="KW-1185">Reference proteome</keyword>
<feature type="non-terminal residue" evidence="6">
    <location>
        <position position="1"/>
    </location>
</feature>
<dbReference type="GO" id="GO:0038165">
    <property type="term" value="P:oncostatin-M-mediated signaling pathway"/>
    <property type="evidence" value="ECO:0007669"/>
    <property type="project" value="InterPro"/>
</dbReference>
<keyword evidence="3" id="KW-0964">Secreted</keyword>
<dbReference type="Pfam" id="PF01291">
    <property type="entry name" value="LIF_OSM"/>
    <property type="match status" value="1"/>
</dbReference>
<dbReference type="GO" id="GO:0005615">
    <property type="term" value="C:extracellular space"/>
    <property type="evidence" value="ECO:0007669"/>
    <property type="project" value="UniProtKB-KW"/>
</dbReference>
<evidence type="ECO:0000256" key="4">
    <source>
        <dbReference type="SAM" id="MobiDB-lite"/>
    </source>
</evidence>
<feature type="chain" id="PRO_5029580204" description="Oncostatin-M" evidence="5">
    <location>
        <begin position="23"/>
        <end position="232"/>
    </location>
</feature>
<dbReference type="InterPro" id="IPR009079">
    <property type="entry name" value="4_helix_cytokine-like_core"/>
</dbReference>
<name>A0A7J7FMF6_DICBM</name>
<organism evidence="6 7">
    <name type="scientific">Diceros bicornis minor</name>
    <name type="common">South-central black rhinoceros</name>
    <dbReference type="NCBI Taxonomy" id="77932"/>
    <lineage>
        <taxon>Eukaryota</taxon>
        <taxon>Metazoa</taxon>
        <taxon>Chordata</taxon>
        <taxon>Craniata</taxon>
        <taxon>Vertebrata</taxon>
        <taxon>Euteleostomi</taxon>
        <taxon>Mammalia</taxon>
        <taxon>Eutheria</taxon>
        <taxon>Laurasiatheria</taxon>
        <taxon>Perissodactyla</taxon>
        <taxon>Rhinocerotidae</taxon>
        <taxon>Diceros</taxon>
    </lineage>
</organism>
<evidence type="ECO:0000256" key="5">
    <source>
        <dbReference type="SAM" id="SignalP"/>
    </source>
</evidence>
<feature type="region of interest" description="Disordered" evidence="4">
    <location>
        <begin position="202"/>
        <end position="232"/>
    </location>
</feature>
<dbReference type="Proteomes" id="UP000551758">
    <property type="component" value="Unassembled WGS sequence"/>
</dbReference>
<dbReference type="SMART" id="SM00080">
    <property type="entry name" value="LIF_OSM"/>
    <property type="match status" value="1"/>
</dbReference>
<sequence length="232" mass="26001">QVIPPFSAPGLVLGLLFLSTAATGSCSGKYQGLLEQLRSQADYMQDTSRLLDPYIHIQGLDTSGLKEHCKERPGVFPSEDALWRLSRWDFLQILNATLGQVLHRLTTFQQDLPQFKDLGMVMLYIRGFQSNIHCMCQLLGSSSEAAKPTQASPAPPLPTLASDAFQRKLEGCRFLSGYHHFMHSVAQVLREWGKSPRRVRRHSPRQALQKGAHGTHLFSRGRRLAPSGQLPW</sequence>
<dbReference type="Gene3D" id="1.20.1250.10">
    <property type="match status" value="1"/>
</dbReference>
<gene>
    <name evidence="6" type="ORF">HPG69_019161</name>
</gene>
<dbReference type="EMBL" id="JACDTQ010000127">
    <property type="protein sequence ID" value="KAF5929141.1"/>
    <property type="molecule type" value="Genomic_DNA"/>
</dbReference>
<dbReference type="GO" id="GO:0005147">
    <property type="term" value="F:oncostatin-M receptor binding"/>
    <property type="evidence" value="ECO:0007669"/>
    <property type="project" value="InterPro"/>
</dbReference>
<dbReference type="SUPFAM" id="SSF47266">
    <property type="entry name" value="4-helical cytokines"/>
    <property type="match status" value="1"/>
</dbReference>
<dbReference type="GO" id="GO:0006955">
    <property type="term" value="P:immune response"/>
    <property type="evidence" value="ECO:0007669"/>
    <property type="project" value="InterPro"/>
</dbReference>
<dbReference type="PANTHER" id="PTHR14261">
    <property type="entry name" value="ONCOSTATIN M"/>
    <property type="match status" value="1"/>
</dbReference>